<protein>
    <submittedName>
        <fullName evidence="2">Uncharacterized protein</fullName>
    </submittedName>
</protein>
<reference evidence="2 3" key="1">
    <citation type="journal article" date="2024" name="Microbiol. Resour. Announc.">
        <title>Genome annotations for the ascomycete fungi Trichoderma harzianum, Trichoderma aggressivum, and Purpureocillium lilacinum.</title>
        <authorList>
            <person name="Beijen E.P.W."/>
            <person name="Ohm R.A."/>
        </authorList>
    </citation>
    <scope>NUCLEOTIDE SEQUENCE [LARGE SCALE GENOMIC DNA]</scope>
    <source>
        <strain evidence="2 3">CBS 150709</strain>
    </source>
</reference>
<feature type="compositionally biased region" description="Basic and acidic residues" evidence="1">
    <location>
        <begin position="1"/>
        <end position="11"/>
    </location>
</feature>
<evidence type="ECO:0000256" key="1">
    <source>
        <dbReference type="SAM" id="MobiDB-lite"/>
    </source>
</evidence>
<accession>A0ABR0C3C3</accession>
<keyword evidence="3" id="KW-1185">Reference proteome</keyword>
<proteinExistence type="predicted"/>
<sequence>MGGVDTTREASRQVGPPARPGTSGSPGPGPAPVRRWLQLTAGPAPGRIINASGDRSMNPAKLWATRKISGLGRMQRKADALVELANLVLELVKIVSFKRVSWGNGPEYGLLPDNFVAVILGACSADVKLLDKAAANVDLLFDEDSKFTWGGRGINWTSQDPKEG</sequence>
<evidence type="ECO:0000313" key="3">
    <source>
        <dbReference type="Proteomes" id="UP001287286"/>
    </source>
</evidence>
<dbReference type="Proteomes" id="UP001287286">
    <property type="component" value="Unassembled WGS sequence"/>
</dbReference>
<comment type="caution">
    <text evidence="2">The sequence shown here is derived from an EMBL/GenBank/DDBJ whole genome shotgun (WGS) entry which is preliminary data.</text>
</comment>
<dbReference type="EMBL" id="JAWRVI010000014">
    <property type="protein sequence ID" value="KAK4090702.1"/>
    <property type="molecule type" value="Genomic_DNA"/>
</dbReference>
<evidence type="ECO:0000313" key="2">
    <source>
        <dbReference type="EMBL" id="KAK4090702.1"/>
    </source>
</evidence>
<organism evidence="2 3">
    <name type="scientific">Purpureocillium lilacinum</name>
    <name type="common">Paecilomyces lilacinus</name>
    <dbReference type="NCBI Taxonomy" id="33203"/>
    <lineage>
        <taxon>Eukaryota</taxon>
        <taxon>Fungi</taxon>
        <taxon>Dikarya</taxon>
        <taxon>Ascomycota</taxon>
        <taxon>Pezizomycotina</taxon>
        <taxon>Sordariomycetes</taxon>
        <taxon>Hypocreomycetidae</taxon>
        <taxon>Hypocreales</taxon>
        <taxon>Ophiocordycipitaceae</taxon>
        <taxon>Purpureocillium</taxon>
    </lineage>
</organism>
<gene>
    <name evidence="2" type="ORF">Purlil1_4838</name>
</gene>
<feature type="region of interest" description="Disordered" evidence="1">
    <location>
        <begin position="1"/>
        <end position="34"/>
    </location>
</feature>
<name>A0ABR0C3C3_PURLI</name>